<dbReference type="RefSeq" id="WP_141458829.1">
    <property type="nucleotide sequence ID" value="NZ_CP038141.1"/>
</dbReference>
<dbReference type="SUPFAM" id="SSF56059">
    <property type="entry name" value="Glutathione synthetase ATP-binding domain-like"/>
    <property type="match status" value="1"/>
</dbReference>
<proteinExistence type="predicted"/>
<keyword evidence="1" id="KW-0472">Membrane</keyword>
<dbReference type="Gene3D" id="3.30.1490.20">
    <property type="entry name" value="ATP-grasp fold, A domain"/>
    <property type="match status" value="1"/>
</dbReference>
<dbReference type="Proteomes" id="UP000316313">
    <property type="component" value="Chromosome"/>
</dbReference>
<name>A0A4Y6UF46_9PROT</name>
<evidence type="ECO:0000313" key="3">
    <source>
        <dbReference type="Proteomes" id="UP000316313"/>
    </source>
</evidence>
<sequence length="354" mass="40075">MRSKEVNPTPLSLFEFWPGSVFYTPIVLYWIVMGLKYRDFSTPTAANPRIETGGLCGEQKSSILDMAGQTAKQYIAPYAVFKSGEGSFQRAQHAMARINVQFPVVIKPNIGCNGTGVKLVQSLEILKQTLSLFPDNVDLMVQELVDYPIEVGAFYIRHPDQEKGYISSLTYKETPALQGDGQSTLKQLIMHDPRMQHIPHVYLPRIAGLEETILPAGEKKSLVFAGNHCKGSIFRDARTDRTVELTECLDAIMKDIPDFHFGRIDLKTPSIEDLKQGKNLKIIEINGVGSEAIHIWDRRTTIWEAYRAQFSHYRQTFIIGAKNKSRGWKTSGAFNMLFAWRKQKRLLASYPTND</sequence>
<gene>
    <name evidence="2" type="ORF">E3D00_00125</name>
</gene>
<evidence type="ECO:0000256" key="1">
    <source>
        <dbReference type="SAM" id="Phobius"/>
    </source>
</evidence>
<keyword evidence="1" id="KW-1133">Transmembrane helix</keyword>
<dbReference type="KEGG" id="ssam:E3D00_00125"/>
<reference evidence="2 3" key="1">
    <citation type="submission" date="2019-03" db="EMBL/GenBank/DDBJ databases">
        <title>The complete genome sequence of Swingsia samuiensis NBRC107927(T).</title>
        <authorList>
            <person name="Chua K.-O."/>
            <person name="Chan K.-G."/>
            <person name="See-Too W.-S."/>
        </authorList>
    </citation>
    <scope>NUCLEOTIDE SEQUENCE [LARGE SCALE GENOMIC DNA]</scope>
    <source>
        <strain evidence="2 3">AH83</strain>
    </source>
</reference>
<dbReference type="GO" id="GO:0005524">
    <property type="term" value="F:ATP binding"/>
    <property type="evidence" value="ECO:0007669"/>
    <property type="project" value="InterPro"/>
</dbReference>
<keyword evidence="1" id="KW-0812">Transmembrane</keyword>
<protein>
    <submittedName>
        <fullName evidence="2">ATP-grasp domain-containing protein</fullName>
    </submittedName>
</protein>
<evidence type="ECO:0000313" key="2">
    <source>
        <dbReference type="EMBL" id="QDH16152.1"/>
    </source>
</evidence>
<dbReference type="AlphaFoldDB" id="A0A4Y6UF46"/>
<feature type="transmembrane region" description="Helical" evidence="1">
    <location>
        <begin position="16"/>
        <end position="35"/>
    </location>
</feature>
<accession>A0A4Y6UF46</accession>
<dbReference type="InterPro" id="IPR013815">
    <property type="entry name" value="ATP_grasp_subdomain_1"/>
</dbReference>
<keyword evidence="3" id="KW-1185">Reference proteome</keyword>
<dbReference type="EMBL" id="CP038141">
    <property type="protein sequence ID" value="QDH16152.1"/>
    <property type="molecule type" value="Genomic_DNA"/>
</dbReference>
<organism evidence="2 3">
    <name type="scientific">Swingsia samuiensis</name>
    <dbReference type="NCBI Taxonomy" id="1293412"/>
    <lineage>
        <taxon>Bacteria</taxon>
        <taxon>Pseudomonadati</taxon>
        <taxon>Pseudomonadota</taxon>
        <taxon>Alphaproteobacteria</taxon>
        <taxon>Acetobacterales</taxon>
        <taxon>Acetobacteraceae</taxon>
        <taxon>Swingsia</taxon>
    </lineage>
</organism>
<dbReference type="OrthoDB" id="9775266at2"/>